<evidence type="ECO:0000313" key="2">
    <source>
        <dbReference type="EMBL" id="PBL01441.1"/>
    </source>
</evidence>
<dbReference type="EMBL" id="KZ293646">
    <property type="protein sequence ID" value="PBL01441.1"/>
    <property type="molecule type" value="Genomic_DNA"/>
</dbReference>
<proteinExistence type="predicted"/>
<organism evidence="2 3">
    <name type="scientific">Armillaria gallica</name>
    <name type="common">Bulbous honey fungus</name>
    <name type="synonym">Armillaria bulbosa</name>
    <dbReference type="NCBI Taxonomy" id="47427"/>
    <lineage>
        <taxon>Eukaryota</taxon>
        <taxon>Fungi</taxon>
        <taxon>Dikarya</taxon>
        <taxon>Basidiomycota</taxon>
        <taxon>Agaricomycotina</taxon>
        <taxon>Agaricomycetes</taxon>
        <taxon>Agaricomycetidae</taxon>
        <taxon>Agaricales</taxon>
        <taxon>Marasmiineae</taxon>
        <taxon>Physalacriaceae</taxon>
        <taxon>Armillaria</taxon>
    </lineage>
</organism>
<protein>
    <submittedName>
        <fullName evidence="2">Uncharacterized protein</fullName>
    </submittedName>
</protein>
<gene>
    <name evidence="2" type="ORF">ARMGADRAFT_426443</name>
</gene>
<dbReference type="STRING" id="47427.A0A2H3E529"/>
<dbReference type="AlphaFoldDB" id="A0A2H3E529"/>
<evidence type="ECO:0000313" key="3">
    <source>
        <dbReference type="Proteomes" id="UP000217790"/>
    </source>
</evidence>
<feature type="region of interest" description="Disordered" evidence="1">
    <location>
        <begin position="78"/>
        <end position="129"/>
    </location>
</feature>
<dbReference type="InParanoid" id="A0A2H3E529"/>
<name>A0A2H3E529_ARMGA</name>
<accession>A0A2H3E529</accession>
<reference evidence="3" key="1">
    <citation type="journal article" date="2017" name="Nat. Ecol. Evol.">
        <title>Genome expansion and lineage-specific genetic innovations in the forest pathogenic fungi Armillaria.</title>
        <authorList>
            <person name="Sipos G."/>
            <person name="Prasanna A.N."/>
            <person name="Walter M.C."/>
            <person name="O'Connor E."/>
            <person name="Balint B."/>
            <person name="Krizsan K."/>
            <person name="Kiss B."/>
            <person name="Hess J."/>
            <person name="Varga T."/>
            <person name="Slot J."/>
            <person name="Riley R."/>
            <person name="Boka B."/>
            <person name="Rigling D."/>
            <person name="Barry K."/>
            <person name="Lee J."/>
            <person name="Mihaltcheva S."/>
            <person name="LaButti K."/>
            <person name="Lipzen A."/>
            <person name="Waldron R."/>
            <person name="Moloney N.M."/>
            <person name="Sperisen C."/>
            <person name="Kredics L."/>
            <person name="Vagvoelgyi C."/>
            <person name="Patrignani A."/>
            <person name="Fitzpatrick D."/>
            <person name="Nagy I."/>
            <person name="Doyle S."/>
            <person name="Anderson J.B."/>
            <person name="Grigoriev I.V."/>
            <person name="Gueldener U."/>
            <person name="Muensterkoetter M."/>
            <person name="Nagy L.G."/>
        </authorList>
    </citation>
    <scope>NUCLEOTIDE SEQUENCE [LARGE SCALE GENOMIC DNA]</scope>
    <source>
        <strain evidence="3">Ar21-2</strain>
    </source>
</reference>
<keyword evidence="3" id="KW-1185">Reference proteome</keyword>
<sequence length="129" mass="14321">MILRHINYDSCFQAILPSKPRVHCLSRLDYDLYADCALSERFTGQYDSSHRTRIDRFSGGGDLPPSLSETVSLTYTIPVHQSPTSSIPPPLPPRRQSSGSPPPLPPKSTSSSSASERSHHFHLPIHRTS</sequence>
<dbReference type="Proteomes" id="UP000217790">
    <property type="component" value="Unassembled WGS sequence"/>
</dbReference>
<evidence type="ECO:0000256" key="1">
    <source>
        <dbReference type="SAM" id="MobiDB-lite"/>
    </source>
</evidence>
<feature type="compositionally biased region" description="Basic residues" evidence="1">
    <location>
        <begin position="119"/>
        <end position="129"/>
    </location>
</feature>
<dbReference type="OrthoDB" id="7873042at2759"/>